<dbReference type="Proteomes" id="UP000814033">
    <property type="component" value="Unassembled WGS sequence"/>
</dbReference>
<dbReference type="EMBL" id="MU275998">
    <property type="protein sequence ID" value="KAI0043989.1"/>
    <property type="molecule type" value="Genomic_DNA"/>
</dbReference>
<name>A0ACB8RIB4_9AGAM</name>
<evidence type="ECO:0000313" key="1">
    <source>
        <dbReference type="EMBL" id="KAI0043989.1"/>
    </source>
</evidence>
<evidence type="ECO:0000313" key="2">
    <source>
        <dbReference type="Proteomes" id="UP000814033"/>
    </source>
</evidence>
<keyword evidence="2" id="KW-1185">Reference proteome</keyword>
<gene>
    <name evidence="1" type="ORF">FA95DRAFT_1562746</name>
</gene>
<sequence>MVSEFVHVVSPAGTAYAWADARSDSRNILRLMNTGYGDVLHTALLGLITLAGRQAVRDYVWFEKAAFSFAVLLPHCGTTTPLLHTSTAEYVLSHLFKQVPQISAYNHGSPHREPAPWIGLHLLVGALIHVHLHEVDRQDPNHLVIPLPRGPRFVAELEYYDWPLTVPGDAPRPRKWLADDARRTPLGRLPRARPGSPWVGYYLFANGAGLQRDPPMRLNLYSGEKRSHFFQLNGTGTDGAGSFILDGHFSVVDGYLIAKKVYGPGEGWLWEWKGTLTPWGALGRWGNTNYGGWWMIWPKEESDSEPVAN</sequence>
<proteinExistence type="predicted"/>
<reference evidence="1" key="2">
    <citation type="journal article" date="2022" name="New Phytol.">
        <title>Evolutionary transition to the ectomycorrhizal habit in the genomes of a hyperdiverse lineage of mushroom-forming fungi.</title>
        <authorList>
            <person name="Looney B."/>
            <person name="Miyauchi S."/>
            <person name="Morin E."/>
            <person name="Drula E."/>
            <person name="Courty P.E."/>
            <person name="Kohler A."/>
            <person name="Kuo A."/>
            <person name="LaButti K."/>
            <person name="Pangilinan J."/>
            <person name="Lipzen A."/>
            <person name="Riley R."/>
            <person name="Andreopoulos W."/>
            <person name="He G."/>
            <person name="Johnson J."/>
            <person name="Nolan M."/>
            <person name="Tritt A."/>
            <person name="Barry K.W."/>
            <person name="Grigoriev I.V."/>
            <person name="Nagy L.G."/>
            <person name="Hibbett D."/>
            <person name="Henrissat B."/>
            <person name="Matheny P.B."/>
            <person name="Labbe J."/>
            <person name="Martin F.M."/>
        </authorList>
    </citation>
    <scope>NUCLEOTIDE SEQUENCE</scope>
    <source>
        <strain evidence="1">FP105234-sp</strain>
    </source>
</reference>
<protein>
    <submittedName>
        <fullName evidence="1">Uncharacterized protein</fullName>
    </submittedName>
</protein>
<organism evidence="1 2">
    <name type="scientific">Auriscalpium vulgare</name>
    <dbReference type="NCBI Taxonomy" id="40419"/>
    <lineage>
        <taxon>Eukaryota</taxon>
        <taxon>Fungi</taxon>
        <taxon>Dikarya</taxon>
        <taxon>Basidiomycota</taxon>
        <taxon>Agaricomycotina</taxon>
        <taxon>Agaricomycetes</taxon>
        <taxon>Russulales</taxon>
        <taxon>Auriscalpiaceae</taxon>
        <taxon>Auriscalpium</taxon>
    </lineage>
</organism>
<reference evidence="1" key="1">
    <citation type="submission" date="2021-02" db="EMBL/GenBank/DDBJ databases">
        <authorList>
            <consortium name="DOE Joint Genome Institute"/>
            <person name="Ahrendt S."/>
            <person name="Looney B.P."/>
            <person name="Miyauchi S."/>
            <person name="Morin E."/>
            <person name="Drula E."/>
            <person name="Courty P.E."/>
            <person name="Chicoki N."/>
            <person name="Fauchery L."/>
            <person name="Kohler A."/>
            <person name="Kuo A."/>
            <person name="Labutti K."/>
            <person name="Pangilinan J."/>
            <person name="Lipzen A."/>
            <person name="Riley R."/>
            <person name="Andreopoulos W."/>
            <person name="He G."/>
            <person name="Johnson J."/>
            <person name="Barry K.W."/>
            <person name="Grigoriev I.V."/>
            <person name="Nagy L."/>
            <person name="Hibbett D."/>
            <person name="Henrissat B."/>
            <person name="Matheny P.B."/>
            <person name="Labbe J."/>
            <person name="Martin F."/>
        </authorList>
    </citation>
    <scope>NUCLEOTIDE SEQUENCE</scope>
    <source>
        <strain evidence="1">FP105234-sp</strain>
    </source>
</reference>
<accession>A0ACB8RIB4</accession>
<comment type="caution">
    <text evidence="1">The sequence shown here is derived from an EMBL/GenBank/DDBJ whole genome shotgun (WGS) entry which is preliminary data.</text>
</comment>